<comment type="similarity">
    <text evidence="14">Belongs to the RING-type zinc finger family. ATL subfamily.</text>
</comment>
<dbReference type="SUPFAM" id="SSF57850">
    <property type="entry name" value="RING/U-box"/>
    <property type="match status" value="1"/>
</dbReference>
<dbReference type="CDD" id="cd16461">
    <property type="entry name" value="RING-H2_EL5-like"/>
    <property type="match status" value="1"/>
</dbReference>
<evidence type="ECO:0000256" key="2">
    <source>
        <dbReference type="ARBA" id="ARBA00004167"/>
    </source>
</evidence>
<dbReference type="Gramene" id="Pp3c18_7100V3.1">
    <property type="protein sequence ID" value="Pp3c18_7100V3.1"/>
    <property type="gene ID" value="Pp3c18_7100"/>
</dbReference>
<reference evidence="20" key="3">
    <citation type="submission" date="2020-12" db="UniProtKB">
        <authorList>
            <consortium name="EnsemblPlants"/>
        </authorList>
    </citation>
    <scope>IDENTIFICATION</scope>
</reference>
<sequence length="530" mass="58348">MSLTYGDFGGPSPAPLPYYQPPSNGSRPFPNSPEPRGSPGATPFRPSIAVIIGVLTTMFSLTFLLLLYAKHCKRVAEAEGEGAAPEEAPAAAPAAFHVDAGLDRAIVEALPMFTFASLQGVKEGLECAVCLSRFEDADILRLLPKCKHAFHLDCVDTWLVSHSTCPLCRHCITSDDLSLVDDMVIARNSQEAVSQELAVVASLPRSCSLPRRSSADRRERTSQIVVQRDSTSGTISTKRQVCRTDGMLLGDPPLEHTLDSHRMPSGRRLGHRIIISDVVMQQRWSDFACADILLLNTHTLFGPNERLSVSRMSNSSRNDLHPPFKRGEVEFFNRRSSSSSRADATSSTCQEFTIVDGKARLSTSFSRKDRGSASWKHGASTRLGDELSTSSDISVEMPPEPSRRSTSRLSGIIDRPPLPPGVNGAGKNLPFLKRGFSLGRTIIDPEGRLLPRVDLRTMSEITVLERVAQSRKKDLTLVGEAPDGAPTREEEKARKWLSIARKTLNRFVGREKRAFMVQRINREFDLSSKT</sequence>
<proteinExistence type="inferred from homology"/>
<keyword evidence="11" id="KW-0862">Zinc</keyword>
<evidence type="ECO:0000256" key="12">
    <source>
        <dbReference type="ARBA" id="ARBA00022989"/>
    </source>
</evidence>
<evidence type="ECO:0000256" key="17">
    <source>
        <dbReference type="SAM" id="Phobius"/>
    </source>
</evidence>
<evidence type="ECO:0000256" key="15">
    <source>
        <dbReference type="PROSITE-ProRule" id="PRU00175"/>
    </source>
</evidence>
<feature type="domain" description="RING-type" evidence="18">
    <location>
        <begin position="127"/>
        <end position="169"/>
    </location>
</feature>
<dbReference type="EC" id="2.3.2.27" evidence="4"/>
<dbReference type="Gene3D" id="3.30.40.10">
    <property type="entry name" value="Zinc/RING finger domain, C3HC4 (zinc finger)"/>
    <property type="match status" value="1"/>
</dbReference>
<dbReference type="EMBL" id="ABEU02000018">
    <property type="protein sequence ID" value="PNR34929.1"/>
    <property type="molecule type" value="Genomic_DNA"/>
</dbReference>
<keyword evidence="13 17" id="KW-0472">Membrane</keyword>
<protein>
    <recommendedName>
        <fullName evidence="4">RING-type E3 ubiquitin transferase</fullName>
        <ecNumber evidence="4">2.3.2.27</ecNumber>
    </recommendedName>
</protein>
<reference evidence="19 21" key="2">
    <citation type="journal article" date="2018" name="Plant J.">
        <title>The Physcomitrella patens chromosome-scale assembly reveals moss genome structure and evolution.</title>
        <authorList>
            <person name="Lang D."/>
            <person name="Ullrich K.K."/>
            <person name="Murat F."/>
            <person name="Fuchs J."/>
            <person name="Jenkins J."/>
            <person name="Haas F.B."/>
            <person name="Piednoel M."/>
            <person name="Gundlach H."/>
            <person name="Van Bel M."/>
            <person name="Meyberg R."/>
            <person name="Vives C."/>
            <person name="Morata J."/>
            <person name="Symeonidi A."/>
            <person name="Hiss M."/>
            <person name="Muchero W."/>
            <person name="Kamisugi Y."/>
            <person name="Saleh O."/>
            <person name="Blanc G."/>
            <person name="Decker E.L."/>
            <person name="van Gessel N."/>
            <person name="Grimwood J."/>
            <person name="Hayes R.D."/>
            <person name="Graham S.W."/>
            <person name="Gunter L.E."/>
            <person name="McDaniel S.F."/>
            <person name="Hoernstein S.N.W."/>
            <person name="Larsson A."/>
            <person name="Li F.W."/>
            <person name="Perroud P.F."/>
            <person name="Phillips J."/>
            <person name="Ranjan P."/>
            <person name="Rokshar D.S."/>
            <person name="Rothfels C.J."/>
            <person name="Schneider L."/>
            <person name="Shu S."/>
            <person name="Stevenson D.W."/>
            <person name="Thummler F."/>
            <person name="Tillich M."/>
            <person name="Villarreal Aguilar J.C."/>
            <person name="Widiez T."/>
            <person name="Wong G.K."/>
            <person name="Wymore A."/>
            <person name="Zhang Y."/>
            <person name="Zimmer A.D."/>
            <person name="Quatrano R.S."/>
            <person name="Mayer K.F.X."/>
            <person name="Goodstein D."/>
            <person name="Casacuberta J.M."/>
            <person name="Vandepoele K."/>
            <person name="Reski R."/>
            <person name="Cuming A.C."/>
            <person name="Tuskan G.A."/>
            <person name="Maumus F."/>
            <person name="Salse J."/>
            <person name="Schmutz J."/>
            <person name="Rensing S.A."/>
        </authorList>
    </citation>
    <scope>NUCLEOTIDE SEQUENCE [LARGE SCALE GENOMIC DNA]</scope>
    <source>
        <strain evidence="20 21">cv. Gransden 2004</strain>
    </source>
</reference>
<keyword evidence="21" id="KW-1185">Reference proteome</keyword>
<organism evidence="19">
    <name type="scientific">Physcomitrium patens</name>
    <name type="common">Spreading-leaved earth moss</name>
    <name type="synonym">Physcomitrella patens</name>
    <dbReference type="NCBI Taxonomy" id="3218"/>
    <lineage>
        <taxon>Eukaryota</taxon>
        <taxon>Viridiplantae</taxon>
        <taxon>Streptophyta</taxon>
        <taxon>Embryophyta</taxon>
        <taxon>Bryophyta</taxon>
        <taxon>Bryophytina</taxon>
        <taxon>Bryopsida</taxon>
        <taxon>Funariidae</taxon>
        <taxon>Funariales</taxon>
        <taxon>Funariaceae</taxon>
        <taxon>Physcomitrium</taxon>
    </lineage>
</organism>
<dbReference type="GO" id="GO:0016020">
    <property type="term" value="C:membrane"/>
    <property type="evidence" value="ECO:0007669"/>
    <property type="project" value="UniProtKB-SubCell"/>
</dbReference>
<dbReference type="STRING" id="3218.A0A2K1J087"/>
<dbReference type="PANTHER" id="PTHR46539:SF1">
    <property type="entry name" value="E3 UBIQUITIN-PROTEIN LIGASE ATL42"/>
    <property type="match status" value="1"/>
</dbReference>
<dbReference type="OrthoDB" id="8062037at2759"/>
<evidence type="ECO:0000256" key="16">
    <source>
        <dbReference type="SAM" id="MobiDB-lite"/>
    </source>
</evidence>
<keyword evidence="6 17" id="KW-0812">Transmembrane</keyword>
<dbReference type="RefSeq" id="XP_024403101.1">
    <property type="nucleotide sequence ID" value="XM_024547333.2"/>
</dbReference>
<dbReference type="InterPro" id="IPR013083">
    <property type="entry name" value="Znf_RING/FYVE/PHD"/>
</dbReference>
<keyword evidence="9 15" id="KW-0863">Zinc-finger</keyword>
<feature type="transmembrane region" description="Helical" evidence="17">
    <location>
        <begin position="48"/>
        <end position="69"/>
    </location>
</feature>
<gene>
    <name evidence="20" type="primary">LOC112295567</name>
    <name evidence="19" type="ORF">PHYPA_022828</name>
</gene>
<dbReference type="Gramene" id="Pp3c18_7100V3.2">
    <property type="protein sequence ID" value="Pp3c18_7100V3.2"/>
    <property type="gene ID" value="Pp3c18_7100"/>
</dbReference>
<comment type="subcellular location">
    <subcellularLocation>
        <location evidence="2">Membrane</location>
        <topology evidence="2">Single-pass membrane protein</topology>
    </subcellularLocation>
</comment>
<dbReference type="GeneID" id="112295567"/>
<feature type="region of interest" description="Disordered" evidence="16">
    <location>
        <begin position="366"/>
        <end position="426"/>
    </location>
</feature>
<evidence type="ECO:0000313" key="20">
    <source>
        <dbReference type="EnsemblPlants" id="Pp3c18_7100V3.1"/>
    </source>
</evidence>
<dbReference type="SMART" id="SM00184">
    <property type="entry name" value="RING"/>
    <property type="match status" value="1"/>
</dbReference>
<comment type="pathway">
    <text evidence="3">Protein modification; protein ubiquitination.</text>
</comment>
<evidence type="ECO:0000256" key="4">
    <source>
        <dbReference type="ARBA" id="ARBA00012483"/>
    </source>
</evidence>
<dbReference type="Pfam" id="PF13639">
    <property type="entry name" value="zf-RING_2"/>
    <property type="match status" value="1"/>
</dbReference>
<evidence type="ECO:0000313" key="21">
    <source>
        <dbReference type="Proteomes" id="UP000006727"/>
    </source>
</evidence>
<evidence type="ECO:0000256" key="9">
    <source>
        <dbReference type="ARBA" id="ARBA00022771"/>
    </source>
</evidence>
<dbReference type="Proteomes" id="UP000006727">
    <property type="component" value="Chromosome 18"/>
</dbReference>
<keyword evidence="8" id="KW-0732">Signal</keyword>
<evidence type="ECO:0000256" key="5">
    <source>
        <dbReference type="ARBA" id="ARBA00022679"/>
    </source>
</evidence>
<dbReference type="KEGG" id="ppp:112295567"/>
<dbReference type="PaxDb" id="3218-PP1S185_139V6.1"/>
<accession>A0A2K1J087</accession>
<dbReference type="EnsemblPlants" id="Pp3c18_7100V3.1">
    <property type="protein sequence ID" value="Pp3c18_7100V3.1"/>
    <property type="gene ID" value="Pp3c18_7100"/>
</dbReference>
<dbReference type="FunFam" id="3.30.40.10:FF:000285">
    <property type="entry name" value="RING-H2 finger protein ATL43"/>
    <property type="match status" value="1"/>
</dbReference>
<dbReference type="AlphaFoldDB" id="A0A2K1J087"/>
<reference evidence="19 21" key="1">
    <citation type="journal article" date="2008" name="Science">
        <title>The Physcomitrella genome reveals evolutionary insights into the conquest of land by plants.</title>
        <authorList>
            <person name="Rensing S."/>
            <person name="Lang D."/>
            <person name="Zimmer A."/>
            <person name="Terry A."/>
            <person name="Salamov A."/>
            <person name="Shapiro H."/>
            <person name="Nishiyama T."/>
            <person name="Perroud P.-F."/>
            <person name="Lindquist E."/>
            <person name="Kamisugi Y."/>
            <person name="Tanahashi T."/>
            <person name="Sakakibara K."/>
            <person name="Fujita T."/>
            <person name="Oishi K."/>
            <person name="Shin-I T."/>
            <person name="Kuroki Y."/>
            <person name="Toyoda A."/>
            <person name="Suzuki Y."/>
            <person name="Hashimoto A."/>
            <person name="Yamaguchi K."/>
            <person name="Sugano A."/>
            <person name="Kohara Y."/>
            <person name="Fujiyama A."/>
            <person name="Anterola A."/>
            <person name="Aoki S."/>
            <person name="Ashton N."/>
            <person name="Barbazuk W.B."/>
            <person name="Barker E."/>
            <person name="Bennetzen J."/>
            <person name="Bezanilla M."/>
            <person name="Blankenship R."/>
            <person name="Cho S.H."/>
            <person name="Dutcher S."/>
            <person name="Estelle M."/>
            <person name="Fawcett J.A."/>
            <person name="Gundlach H."/>
            <person name="Hanada K."/>
            <person name="Heyl A."/>
            <person name="Hicks K.A."/>
            <person name="Hugh J."/>
            <person name="Lohr M."/>
            <person name="Mayer K."/>
            <person name="Melkozernov A."/>
            <person name="Murata T."/>
            <person name="Nelson D."/>
            <person name="Pils B."/>
            <person name="Prigge M."/>
            <person name="Reiss B."/>
            <person name="Renner T."/>
            <person name="Rombauts S."/>
            <person name="Rushton P."/>
            <person name="Sanderfoot A."/>
            <person name="Schween G."/>
            <person name="Shiu S.-H."/>
            <person name="Stueber K."/>
            <person name="Theodoulou F.L."/>
            <person name="Tu H."/>
            <person name="Van de Peer Y."/>
            <person name="Verrier P.J."/>
            <person name="Waters E."/>
            <person name="Wood A."/>
            <person name="Yang L."/>
            <person name="Cove D."/>
            <person name="Cuming A."/>
            <person name="Hasebe M."/>
            <person name="Lucas S."/>
            <person name="Mishler D.B."/>
            <person name="Reski R."/>
            <person name="Grigoriev I."/>
            <person name="Quatrano R.S."/>
            <person name="Boore J.L."/>
        </authorList>
    </citation>
    <scope>NUCLEOTIDE SEQUENCE [LARGE SCALE GENOMIC DNA]</scope>
    <source>
        <strain evidence="20 21">cv. Gransden 2004</strain>
    </source>
</reference>
<feature type="region of interest" description="Disordered" evidence="16">
    <location>
        <begin position="1"/>
        <end position="40"/>
    </location>
</feature>
<evidence type="ECO:0000256" key="11">
    <source>
        <dbReference type="ARBA" id="ARBA00022833"/>
    </source>
</evidence>
<dbReference type="EnsemblPlants" id="Pp3c18_7100V3.3">
    <property type="protein sequence ID" value="Pp3c18_7100V3.3"/>
    <property type="gene ID" value="Pp3c18_7100"/>
</dbReference>
<evidence type="ECO:0000256" key="3">
    <source>
        <dbReference type="ARBA" id="ARBA00004906"/>
    </source>
</evidence>
<evidence type="ECO:0000256" key="8">
    <source>
        <dbReference type="ARBA" id="ARBA00022729"/>
    </source>
</evidence>
<keyword evidence="12 17" id="KW-1133">Transmembrane helix</keyword>
<keyword evidence="10" id="KW-0833">Ubl conjugation pathway</keyword>
<evidence type="ECO:0000256" key="1">
    <source>
        <dbReference type="ARBA" id="ARBA00000900"/>
    </source>
</evidence>
<dbReference type="PANTHER" id="PTHR46539">
    <property type="entry name" value="E3 UBIQUITIN-PROTEIN LIGASE ATL42"/>
    <property type="match status" value="1"/>
</dbReference>
<evidence type="ECO:0000256" key="7">
    <source>
        <dbReference type="ARBA" id="ARBA00022723"/>
    </source>
</evidence>
<dbReference type="InterPro" id="IPR001841">
    <property type="entry name" value="Znf_RING"/>
</dbReference>
<dbReference type="FunCoup" id="A0A2K1J087">
    <property type="interactions" value="588"/>
</dbReference>
<dbReference type="Gramene" id="Pp3c18_7100V3.3">
    <property type="protein sequence ID" value="Pp3c18_7100V3.3"/>
    <property type="gene ID" value="Pp3c18_7100"/>
</dbReference>
<evidence type="ECO:0000259" key="18">
    <source>
        <dbReference type="PROSITE" id="PS50089"/>
    </source>
</evidence>
<dbReference type="GO" id="GO:0061630">
    <property type="term" value="F:ubiquitin protein ligase activity"/>
    <property type="evidence" value="ECO:0007669"/>
    <property type="project" value="UniProtKB-EC"/>
</dbReference>
<dbReference type="PROSITE" id="PS50089">
    <property type="entry name" value="ZF_RING_2"/>
    <property type="match status" value="1"/>
</dbReference>
<dbReference type="GO" id="GO:0008270">
    <property type="term" value="F:zinc ion binding"/>
    <property type="evidence" value="ECO:0007669"/>
    <property type="project" value="UniProtKB-KW"/>
</dbReference>
<evidence type="ECO:0000256" key="10">
    <source>
        <dbReference type="ARBA" id="ARBA00022786"/>
    </source>
</evidence>
<evidence type="ECO:0000256" key="14">
    <source>
        <dbReference type="ARBA" id="ARBA00024209"/>
    </source>
</evidence>
<comment type="catalytic activity">
    <reaction evidence="1">
        <text>S-ubiquitinyl-[E2 ubiquitin-conjugating enzyme]-L-cysteine + [acceptor protein]-L-lysine = [E2 ubiquitin-conjugating enzyme]-L-cysteine + N(6)-ubiquitinyl-[acceptor protein]-L-lysine.</text>
        <dbReference type="EC" id="2.3.2.27"/>
    </reaction>
</comment>
<keyword evidence="7" id="KW-0479">Metal-binding</keyword>
<keyword evidence="5" id="KW-0808">Transferase</keyword>
<name>A0A2K1J087_PHYPA</name>
<evidence type="ECO:0000313" key="19">
    <source>
        <dbReference type="EMBL" id="PNR34929.1"/>
    </source>
</evidence>
<dbReference type="EnsemblPlants" id="Pp3c18_7100V3.2">
    <property type="protein sequence ID" value="Pp3c18_7100V3.2"/>
    <property type="gene ID" value="Pp3c18_7100"/>
</dbReference>
<evidence type="ECO:0000256" key="6">
    <source>
        <dbReference type="ARBA" id="ARBA00022692"/>
    </source>
</evidence>
<evidence type="ECO:0000256" key="13">
    <source>
        <dbReference type="ARBA" id="ARBA00023136"/>
    </source>
</evidence>